<dbReference type="RefSeq" id="WP_177320404.1">
    <property type="nucleotide sequence ID" value="NZ_FOYL01000003.1"/>
</dbReference>
<dbReference type="EMBL" id="FOYL01000003">
    <property type="protein sequence ID" value="SFR10586.1"/>
    <property type="molecule type" value="Genomic_DNA"/>
</dbReference>
<keyword evidence="2" id="KW-1185">Reference proteome</keyword>
<dbReference type="AlphaFoldDB" id="A0A1I6DYU0"/>
<organism evidence="1 2">
    <name type="scientific">Lentzea waywayandensis</name>
    <dbReference type="NCBI Taxonomy" id="84724"/>
    <lineage>
        <taxon>Bacteria</taxon>
        <taxon>Bacillati</taxon>
        <taxon>Actinomycetota</taxon>
        <taxon>Actinomycetes</taxon>
        <taxon>Pseudonocardiales</taxon>
        <taxon>Pseudonocardiaceae</taxon>
        <taxon>Lentzea</taxon>
    </lineage>
</organism>
<dbReference type="Proteomes" id="UP000198583">
    <property type="component" value="Unassembled WGS sequence"/>
</dbReference>
<evidence type="ECO:0000313" key="2">
    <source>
        <dbReference type="Proteomes" id="UP000198583"/>
    </source>
</evidence>
<accession>A0A1I6DYU0</accession>
<sequence>MHIVFSVCGFLWGPLVVASSVADGPGCLVGADAGRQARLEAPNNTFRG</sequence>
<protein>
    <submittedName>
        <fullName evidence="1">Uncharacterized protein</fullName>
    </submittedName>
</protein>
<proteinExistence type="predicted"/>
<name>A0A1I6DYU0_9PSEU</name>
<gene>
    <name evidence="1" type="ORF">SAMN04488564_103429</name>
</gene>
<evidence type="ECO:0000313" key="1">
    <source>
        <dbReference type="EMBL" id="SFR10586.1"/>
    </source>
</evidence>
<reference evidence="2" key="1">
    <citation type="submission" date="2016-10" db="EMBL/GenBank/DDBJ databases">
        <authorList>
            <person name="Varghese N."/>
            <person name="Submissions S."/>
        </authorList>
    </citation>
    <scope>NUCLEOTIDE SEQUENCE [LARGE SCALE GENOMIC DNA]</scope>
    <source>
        <strain evidence="2">DSM 44232</strain>
    </source>
</reference>